<evidence type="ECO:0000256" key="6">
    <source>
        <dbReference type="ARBA" id="ARBA00022989"/>
    </source>
</evidence>
<keyword evidence="11" id="KW-1185">Reference proteome</keyword>
<sequence length="428" mass="47677">MVFRNLEQSVVDNQHQYRCKREVVTSLFRKLGEHFPPIIFLLALLSAFPPLATDMYLPALPLLQHQWQVPLVTINFTLVIFFLTYCAFILVYGPLSDRYGRKPPLLVGVGVFVVACLFCAMAQSPGMLIGGRFAQGAGAAAASAIVFAICKDRFTGQQRQRIFIQIGVIVAAAPMIAPVLGGWILALWSWRWIFLLQAALGTLAFIGVVRMRESLQSEIMPSFSEVAGSYFRLFGNSRYILLLATFSCTCVPIFSFIGGSPDLYITRLGFTEQQFSYFFGFNALAFILAPLSLSRLVPYVPVTRIMPGAFIGMLIASLFLLCPLLSLPWRLTLPMFCLTFCFSFCRPAGNNLILEQVQQDTGAASSFMVFCYFMIGALSMWFFSFDWLDKILVLAVMGIGSSSFTLLMWQVARKRLLLPAGEQARADG</sequence>
<evidence type="ECO:0000313" key="11">
    <source>
        <dbReference type="Proteomes" id="UP000596092"/>
    </source>
</evidence>
<feature type="transmembrane region" description="Helical" evidence="8">
    <location>
        <begin position="391"/>
        <end position="409"/>
    </location>
</feature>
<evidence type="ECO:0000256" key="7">
    <source>
        <dbReference type="ARBA" id="ARBA00023136"/>
    </source>
</evidence>
<feature type="transmembrane region" description="Helical" evidence="8">
    <location>
        <begin position="105"/>
        <end position="123"/>
    </location>
</feature>
<name>A0A7T5VFH7_9BACT</name>
<feature type="transmembrane region" description="Helical" evidence="8">
    <location>
        <begin position="309"/>
        <end position="327"/>
    </location>
</feature>
<evidence type="ECO:0000256" key="3">
    <source>
        <dbReference type="ARBA" id="ARBA00022448"/>
    </source>
</evidence>
<dbReference type="InterPro" id="IPR036259">
    <property type="entry name" value="MFS_trans_sf"/>
</dbReference>
<keyword evidence="5 8" id="KW-0812">Transmembrane</keyword>
<dbReference type="InterPro" id="IPR004812">
    <property type="entry name" value="Efflux_drug-R_Bcr/CmlA"/>
</dbReference>
<accession>A0A7T5VFH7</accession>
<evidence type="ECO:0000256" key="8">
    <source>
        <dbReference type="SAM" id="Phobius"/>
    </source>
</evidence>
<dbReference type="KEGG" id="dog:HP555_05495"/>
<protein>
    <submittedName>
        <fullName evidence="10">Multidrug effflux MFS transporter</fullName>
    </submittedName>
</protein>
<keyword evidence="6 8" id="KW-1133">Transmembrane helix</keyword>
<dbReference type="SUPFAM" id="SSF103473">
    <property type="entry name" value="MFS general substrate transporter"/>
    <property type="match status" value="1"/>
</dbReference>
<dbReference type="GO" id="GO:0005886">
    <property type="term" value="C:plasma membrane"/>
    <property type="evidence" value="ECO:0007669"/>
    <property type="project" value="UniProtKB-SubCell"/>
</dbReference>
<dbReference type="PROSITE" id="PS50850">
    <property type="entry name" value="MFS"/>
    <property type="match status" value="1"/>
</dbReference>
<gene>
    <name evidence="10" type="ORF">HP555_05495</name>
</gene>
<dbReference type="InterPro" id="IPR020846">
    <property type="entry name" value="MFS_dom"/>
</dbReference>
<dbReference type="AlphaFoldDB" id="A0A7T5VFH7"/>
<evidence type="ECO:0000256" key="5">
    <source>
        <dbReference type="ARBA" id="ARBA00022692"/>
    </source>
</evidence>
<comment type="similarity">
    <text evidence="2">Belongs to the major facilitator superfamily. Bcr/CmlA family.</text>
</comment>
<feature type="transmembrane region" description="Helical" evidence="8">
    <location>
        <begin position="277"/>
        <end position="297"/>
    </location>
</feature>
<dbReference type="EMBL" id="CP054140">
    <property type="protein sequence ID" value="QQG66958.1"/>
    <property type="molecule type" value="Genomic_DNA"/>
</dbReference>
<evidence type="ECO:0000256" key="1">
    <source>
        <dbReference type="ARBA" id="ARBA00004651"/>
    </source>
</evidence>
<dbReference type="Proteomes" id="UP000596092">
    <property type="component" value="Chromosome"/>
</dbReference>
<feature type="transmembrane region" description="Helical" evidence="8">
    <location>
        <begin position="129"/>
        <end position="150"/>
    </location>
</feature>
<evidence type="ECO:0000259" key="9">
    <source>
        <dbReference type="PROSITE" id="PS50850"/>
    </source>
</evidence>
<keyword evidence="7 8" id="KW-0472">Membrane</keyword>
<dbReference type="PANTHER" id="PTHR23502:SF132">
    <property type="entry name" value="POLYAMINE TRANSPORTER 2-RELATED"/>
    <property type="match status" value="1"/>
</dbReference>
<feature type="transmembrane region" description="Helical" evidence="8">
    <location>
        <begin position="192"/>
        <end position="211"/>
    </location>
</feature>
<dbReference type="CDD" id="cd17320">
    <property type="entry name" value="MFS_MdfA_MDR_like"/>
    <property type="match status" value="1"/>
</dbReference>
<dbReference type="GO" id="GO:0042910">
    <property type="term" value="F:xenobiotic transmembrane transporter activity"/>
    <property type="evidence" value="ECO:0007669"/>
    <property type="project" value="InterPro"/>
</dbReference>
<evidence type="ECO:0000256" key="4">
    <source>
        <dbReference type="ARBA" id="ARBA00022475"/>
    </source>
</evidence>
<comment type="subcellular location">
    <subcellularLocation>
        <location evidence="1">Cell membrane</location>
        <topology evidence="1">Multi-pass membrane protein</topology>
    </subcellularLocation>
</comment>
<feature type="transmembrane region" description="Helical" evidence="8">
    <location>
        <begin position="72"/>
        <end position="93"/>
    </location>
</feature>
<evidence type="ECO:0000256" key="2">
    <source>
        <dbReference type="ARBA" id="ARBA00006236"/>
    </source>
</evidence>
<organism evidence="10 11">
    <name type="scientific">Desulfobulbus oligotrophicus</name>
    <dbReference type="NCBI Taxonomy" id="1909699"/>
    <lineage>
        <taxon>Bacteria</taxon>
        <taxon>Pseudomonadati</taxon>
        <taxon>Thermodesulfobacteriota</taxon>
        <taxon>Desulfobulbia</taxon>
        <taxon>Desulfobulbales</taxon>
        <taxon>Desulfobulbaceae</taxon>
        <taxon>Desulfobulbus</taxon>
    </lineage>
</organism>
<evidence type="ECO:0000313" key="10">
    <source>
        <dbReference type="EMBL" id="QQG66958.1"/>
    </source>
</evidence>
<feature type="transmembrane region" description="Helical" evidence="8">
    <location>
        <begin position="35"/>
        <end position="52"/>
    </location>
</feature>
<feature type="domain" description="Major facilitator superfamily (MFS) profile" evidence="9">
    <location>
        <begin position="38"/>
        <end position="428"/>
    </location>
</feature>
<dbReference type="PRINTS" id="PR01036">
    <property type="entry name" value="TCRTETB"/>
</dbReference>
<keyword evidence="3" id="KW-0813">Transport</keyword>
<feature type="transmembrane region" description="Helical" evidence="8">
    <location>
        <begin position="239"/>
        <end position="257"/>
    </location>
</feature>
<dbReference type="GO" id="GO:1990961">
    <property type="term" value="P:xenobiotic detoxification by transmembrane export across the plasma membrane"/>
    <property type="evidence" value="ECO:0007669"/>
    <property type="project" value="InterPro"/>
</dbReference>
<dbReference type="Pfam" id="PF07690">
    <property type="entry name" value="MFS_1"/>
    <property type="match status" value="1"/>
</dbReference>
<proteinExistence type="inferred from homology"/>
<feature type="transmembrane region" description="Helical" evidence="8">
    <location>
        <begin position="366"/>
        <end position="385"/>
    </location>
</feature>
<dbReference type="PANTHER" id="PTHR23502">
    <property type="entry name" value="MAJOR FACILITATOR SUPERFAMILY"/>
    <property type="match status" value="1"/>
</dbReference>
<dbReference type="Gene3D" id="1.20.1720.10">
    <property type="entry name" value="Multidrug resistance protein D"/>
    <property type="match status" value="1"/>
</dbReference>
<feature type="transmembrane region" description="Helical" evidence="8">
    <location>
        <begin position="162"/>
        <end position="186"/>
    </location>
</feature>
<keyword evidence="4" id="KW-1003">Cell membrane</keyword>
<reference evidence="10 11" key="1">
    <citation type="submission" date="2020-05" db="EMBL/GenBank/DDBJ databases">
        <title>Complete genome of Desulfobulbus oligotrophicus.</title>
        <authorList>
            <person name="Podar M."/>
        </authorList>
    </citation>
    <scope>NUCLEOTIDE SEQUENCE [LARGE SCALE GENOMIC DNA]</scope>
    <source>
        <strain evidence="10 11">Prop6</strain>
    </source>
</reference>
<dbReference type="NCBIfam" id="TIGR00710">
    <property type="entry name" value="efflux_Bcr_CflA"/>
    <property type="match status" value="1"/>
</dbReference>
<dbReference type="InterPro" id="IPR011701">
    <property type="entry name" value="MFS"/>
</dbReference>